<feature type="compositionally biased region" description="Low complexity" evidence="1">
    <location>
        <begin position="1"/>
        <end position="15"/>
    </location>
</feature>
<keyword evidence="4" id="KW-1185">Reference proteome</keyword>
<dbReference type="OrthoDB" id="192878at2759"/>
<evidence type="ECO:0000313" key="4">
    <source>
        <dbReference type="Proteomes" id="UP000789595"/>
    </source>
</evidence>
<feature type="compositionally biased region" description="Basic and acidic residues" evidence="1">
    <location>
        <begin position="1030"/>
        <end position="1045"/>
    </location>
</feature>
<proteinExistence type="predicted"/>
<dbReference type="Proteomes" id="UP000789595">
    <property type="component" value="Unassembled WGS sequence"/>
</dbReference>
<reference evidence="2" key="1">
    <citation type="submission" date="2021-01" db="EMBL/GenBank/DDBJ databases">
        <authorList>
            <person name="Corre E."/>
            <person name="Pelletier E."/>
            <person name="Niang G."/>
            <person name="Scheremetjew M."/>
            <person name="Finn R."/>
            <person name="Kale V."/>
            <person name="Holt S."/>
            <person name="Cochrane G."/>
            <person name="Meng A."/>
            <person name="Brown T."/>
            <person name="Cohen L."/>
        </authorList>
    </citation>
    <scope>NUCLEOTIDE SEQUENCE</scope>
    <source>
        <strain evidence="2">CCMP1756</strain>
    </source>
</reference>
<feature type="region of interest" description="Disordered" evidence="1">
    <location>
        <begin position="1030"/>
        <end position="1062"/>
    </location>
</feature>
<dbReference type="SUPFAM" id="SSF49785">
    <property type="entry name" value="Galactose-binding domain-like"/>
    <property type="match status" value="1"/>
</dbReference>
<feature type="compositionally biased region" description="Basic and acidic residues" evidence="1">
    <location>
        <begin position="105"/>
        <end position="124"/>
    </location>
</feature>
<feature type="compositionally biased region" description="Basic and acidic residues" evidence="1">
    <location>
        <begin position="601"/>
        <end position="614"/>
    </location>
</feature>
<feature type="compositionally biased region" description="Basic and acidic residues" evidence="1">
    <location>
        <begin position="773"/>
        <end position="803"/>
    </location>
</feature>
<feature type="region of interest" description="Disordered" evidence="1">
    <location>
        <begin position="105"/>
        <end position="156"/>
    </location>
</feature>
<evidence type="ECO:0000256" key="1">
    <source>
        <dbReference type="SAM" id="MobiDB-lite"/>
    </source>
</evidence>
<feature type="region of interest" description="Disordered" evidence="1">
    <location>
        <begin position="1"/>
        <end position="47"/>
    </location>
</feature>
<dbReference type="EMBL" id="HBIW01022198">
    <property type="protein sequence ID" value="CAE0703708.1"/>
    <property type="molecule type" value="Transcribed_RNA"/>
</dbReference>
<organism evidence="2">
    <name type="scientific">Pelagomonas calceolata</name>
    <dbReference type="NCBI Taxonomy" id="35677"/>
    <lineage>
        <taxon>Eukaryota</taxon>
        <taxon>Sar</taxon>
        <taxon>Stramenopiles</taxon>
        <taxon>Ochrophyta</taxon>
        <taxon>Pelagophyceae</taxon>
        <taxon>Pelagomonadales</taxon>
        <taxon>Pelagomonadaceae</taxon>
        <taxon>Pelagomonas</taxon>
    </lineage>
</organism>
<evidence type="ECO:0000313" key="3">
    <source>
        <dbReference type="EMBL" id="CAH0364716.1"/>
    </source>
</evidence>
<dbReference type="EMBL" id="CAKKNE010000001">
    <property type="protein sequence ID" value="CAH0364716.1"/>
    <property type="molecule type" value="Genomic_DNA"/>
</dbReference>
<dbReference type="Gene3D" id="2.60.120.260">
    <property type="entry name" value="Galactose-binding domain-like"/>
    <property type="match status" value="1"/>
</dbReference>
<evidence type="ECO:0000313" key="2">
    <source>
        <dbReference type="EMBL" id="CAE0703708.1"/>
    </source>
</evidence>
<feature type="region of interest" description="Disordered" evidence="1">
    <location>
        <begin position="601"/>
        <end position="629"/>
    </location>
</feature>
<protein>
    <submittedName>
        <fullName evidence="2">Uncharacterized protein</fullName>
    </submittedName>
</protein>
<sequence>MPTPAERAAAYAAEQAQEEEEAKKAAASPPKPGRHAQAVLSRPRHTEGDLKRLAHRFSAAGRSGEASAYWRYGIELVERGQSKIDRDSPLVTALIDEVDKKMDKRMSRARRMELQRQRKKEKEARRKKALDEGDSLASNSTLTHHGKHHGDGLADDESSISTWYGKTLNVAGRDVPVTDVHAGQHHHHRTTSFYAQARLGYAKCGLCQLHFEQSSVTGLTTNKYIEEFREKGGLKKKESRRLQTPSYLYDEVKLCVFCTQLLSKDGPTGAQKNLYKDKLGVDLMGKSMKEDLKLQHALDTDESPNVLLGADCVQSSVCDGLDGDRAVDGDKNTFSRTQREKEAWWEAQLDPQSNPIREVIVTLVTPNRAPVHVFALLTSVGQGRLSDARKRCVEEFVGQGKRIVWTPSKPLRAAAVRIQVEGTHSLQIAAVEVFRAEGKQHKDDELHHFYDLMHTINEQQTTRTLDQIGLQEQSFFSTDTVTSRRKKVVATPQCGDKSAFFHEGTRSISTHRAQPTPVELSRVATTSRLSPALAARIKRHKQPSGFDSHEVDRMYWTTLLRYDHEAQIKDRRRSVESTFTSDQLTTARDLFASCSPHADERALASRDATPKPPDDASLPSFDDYSAAPPPGSHRIEALTIDISHIYTGLRKCASSLYSTAQKEEDGNATPSTKKRREKLKAGLFELLDANTCFSIASELYKLARLDEKFPEESVQDGELDDAHRGPLQLDIRWPAFLALLALIRDRSDGKIDGGYPRDVLDALDVHTDHRLVDPAATQRREDRDRSKHVHVDLGKQQERERKQKGTPSRRLQSRAGPRRRLPPSTVEEELLDAKQTMNKGRSKYVASQARFEKLAARLAPEVAKKKPKSHLEVLEARKHRGEKKPVTVAPEYDYRLKQETRRAHQKQLIQDEIDEHRRPRRREKRLYNACGLCLQLFPSDSYTISAPHNVIIAQLKNFGLSEDELKERGSESLALWANRLPICVFCSQFLDPDEDSGIALRVRKDRDTTKYQPFFDAAYPDTYTETMRRREARAAARRLKDDESTVTHQTLQSLPPAPAPAG</sequence>
<feature type="region of interest" description="Disordered" evidence="1">
    <location>
        <begin position="773"/>
        <end position="825"/>
    </location>
</feature>
<reference evidence="3" key="2">
    <citation type="submission" date="2021-11" db="EMBL/GenBank/DDBJ databases">
        <authorList>
            <consortium name="Genoscope - CEA"/>
            <person name="William W."/>
        </authorList>
    </citation>
    <scope>NUCLEOTIDE SEQUENCE</scope>
</reference>
<name>A0A7S4ECL3_9STRA</name>
<accession>A0A7S4ECL3</accession>
<dbReference type="InterPro" id="IPR008979">
    <property type="entry name" value="Galactose-bd-like_sf"/>
</dbReference>
<gene>
    <name evidence="2" type="ORF">PCAL00307_LOCUS19155</name>
    <name evidence="3" type="ORF">PECAL_1P10940</name>
</gene>
<dbReference type="AlphaFoldDB" id="A0A7S4ECL3"/>